<dbReference type="GO" id="GO:0042761">
    <property type="term" value="P:very long-chain fatty acid biosynthetic process"/>
    <property type="evidence" value="ECO:0007669"/>
    <property type="project" value="TreeGrafter"/>
</dbReference>
<keyword evidence="3 10" id="KW-0808">Transferase</keyword>
<keyword evidence="7 10" id="KW-0443">Lipid metabolism</keyword>
<keyword evidence="9 10" id="KW-0275">Fatty acid biosynthesis</keyword>
<evidence type="ECO:0000256" key="3">
    <source>
        <dbReference type="ARBA" id="ARBA00022679"/>
    </source>
</evidence>
<dbReference type="GO" id="GO:0019367">
    <property type="term" value="P:fatty acid elongation, saturated fatty acid"/>
    <property type="evidence" value="ECO:0007669"/>
    <property type="project" value="TreeGrafter"/>
</dbReference>
<feature type="transmembrane region" description="Helical" evidence="10">
    <location>
        <begin position="99"/>
        <end position="117"/>
    </location>
</feature>
<keyword evidence="5 10" id="KW-0276">Fatty acid metabolism</keyword>
<accession>A0AAV9XWT7</accession>
<dbReference type="AlphaFoldDB" id="A0AAV9XWT7"/>
<gene>
    <name evidence="11" type="ORF">RS030_3405</name>
</gene>
<dbReference type="PANTHER" id="PTHR11157">
    <property type="entry name" value="FATTY ACID ACYL TRANSFERASE-RELATED"/>
    <property type="match status" value="1"/>
</dbReference>
<evidence type="ECO:0000256" key="8">
    <source>
        <dbReference type="ARBA" id="ARBA00023136"/>
    </source>
</evidence>
<sequence>MIIKNNDSKYIINNKTGVWEIPMDNEFMNLLKEIPWFRYFILPIEERWNGISLFIWTNENYYLAHIICILYALFVYFGPKIMEKRKPMKLDKSLKYWNLFLAIFSLIGTSRLFPYIITNVVKYGFVSSVCSPPIVPLTKGPASLWLSLFIYSKYFELIDTFFIVARKKPLSFLHWFHHLTVLLYTWDAYVSCQTIGTYFCAINYFVHSIMYFYYYLSSCGIRPKWGIIITVLQITQMIIGTLLTIFGMYFSLKHPFSNVFPVEYVQQPLKVGCHFIRTNGLFACLMYISYFALFFDFFIKRYITKGIPIAQWIASGGNNNGKSKSVKKIQ</sequence>
<keyword evidence="6 10" id="KW-1133">Transmembrane helix</keyword>
<dbReference type="Proteomes" id="UP001311799">
    <property type="component" value="Unassembled WGS sequence"/>
</dbReference>
<evidence type="ECO:0000256" key="1">
    <source>
        <dbReference type="ARBA" id="ARBA00004141"/>
    </source>
</evidence>
<dbReference type="PROSITE" id="PS01188">
    <property type="entry name" value="ELO"/>
    <property type="match status" value="1"/>
</dbReference>
<evidence type="ECO:0000256" key="4">
    <source>
        <dbReference type="ARBA" id="ARBA00022692"/>
    </source>
</evidence>
<keyword evidence="12" id="KW-1185">Reference proteome</keyword>
<dbReference type="GO" id="GO:0005789">
    <property type="term" value="C:endoplasmic reticulum membrane"/>
    <property type="evidence" value="ECO:0007669"/>
    <property type="project" value="TreeGrafter"/>
</dbReference>
<dbReference type="GO" id="GO:0030148">
    <property type="term" value="P:sphingolipid biosynthetic process"/>
    <property type="evidence" value="ECO:0007669"/>
    <property type="project" value="TreeGrafter"/>
</dbReference>
<dbReference type="GO" id="GO:0034625">
    <property type="term" value="P:fatty acid elongation, monounsaturated fatty acid"/>
    <property type="evidence" value="ECO:0007669"/>
    <property type="project" value="TreeGrafter"/>
</dbReference>
<organism evidence="11 12">
    <name type="scientific">Cryptosporidium xiaoi</name>
    <dbReference type="NCBI Taxonomy" id="659607"/>
    <lineage>
        <taxon>Eukaryota</taxon>
        <taxon>Sar</taxon>
        <taxon>Alveolata</taxon>
        <taxon>Apicomplexa</taxon>
        <taxon>Conoidasida</taxon>
        <taxon>Coccidia</taxon>
        <taxon>Eucoccidiorida</taxon>
        <taxon>Eimeriorina</taxon>
        <taxon>Cryptosporidiidae</taxon>
        <taxon>Cryptosporidium</taxon>
    </lineage>
</organism>
<evidence type="ECO:0000256" key="7">
    <source>
        <dbReference type="ARBA" id="ARBA00023098"/>
    </source>
</evidence>
<evidence type="ECO:0000256" key="2">
    <source>
        <dbReference type="ARBA" id="ARBA00022516"/>
    </source>
</evidence>
<evidence type="ECO:0000256" key="5">
    <source>
        <dbReference type="ARBA" id="ARBA00022832"/>
    </source>
</evidence>
<comment type="catalytic activity">
    <reaction evidence="10">
        <text>an acyl-CoA + malonyl-CoA + H(+) = a 3-oxoacyl-CoA + CO2 + CoA</text>
        <dbReference type="Rhea" id="RHEA:50252"/>
        <dbReference type="ChEBI" id="CHEBI:15378"/>
        <dbReference type="ChEBI" id="CHEBI:16526"/>
        <dbReference type="ChEBI" id="CHEBI:57287"/>
        <dbReference type="ChEBI" id="CHEBI:57384"/>
        <dbReference type="ChEBI" id="CHEBI:58342"/>
        <dbReference type="ChEBI" id="CHEBI:90726"/>
    </reaction>
    <physiologicalReaction direction="left-to-right" evidence="10">
        <dbReference type="Rhea" id="RHEA:50253"/>
    </physiologicalReaction>
</comment>
<keyword evidence="2 10" id="KW-0444">Lipid biosynthesis</keyword>
<dbReference type="InterPro" id="IPR002076">
    <property type="entry name" value="ELO_fam"/>
</dbReference>
<dbReference type="EC" id="2.3.1.-" evidence="10"/>
<name>A0AAV9XWT7_9CRYT</name>
<evidence type="ECO:0000313" key="12">
    <source>
        <dbReference type="Proteomes" id="UP001311799"/>
    </source>
</evidence>
<evidence type="ECO:0000256" key="10">
    <source>
        <dbReference type="RuleBase" id="RU361115"/>
    </source>
</evidence>
<dbReference type="Pfam" id="PF01151">
    <property type="entry name" value="ELO"/>
    <property type="match status" value="1"/>
</dbReference>
<keyword evidence="8 10" id="KW-0472">Membrane</keyword>
<evidence type="ECO:0000313" key="11">
    <source>
        <dbReference type="EMBL" id="KAK6588655.1"/>
    </source>
</evidence>
<proteinExistence type="inferred from homology"/>
<dbReference type="PANTHER" id="PTHR11157:SF17">
    <property type="entry name" value="ELONGATION OF VERY LONG CHAIN FATTY ACIDS PROTEIN 6"/>
    <property type="match status" value="1"/>
</dbReference>
<comment type="similarity">
    <text evidence="10">Belongs to the ELO family.</text>
</comment>
<comment type="subcellular location">
    <subcellularLocation>
        <location evidence="1">Membrane</location>
        <topology evidence="1">Multi-pass membrane protein</topology>
    </subcellularLocation>
</comment>
<reference evidence="11 12" key="1">
    <citation type="submission" date="2023-10" db="EMBL/GenBank/DDBJ databases">
        <title>Comparative genomics analysis reveals potential genetic determinants of host preference in Cryptosporidium xiaoi.</title>
        <authorList>
            <person name="Xiao L."/>
            <person name="Li J."/>
        </authorList>
    </citation>
    <scope>NUCLEOTIDE SEQUENCE [LARGE SCALE GENOMIC DNA]</scope>
    <source>
        <strain evidence="11 12">52996</strain>
    </source>
</reference>
<feature type="transmembrane region" description="Helical" evidence="10">
    <location>
        <begin position="227"/>
        <end position="250"/>
    </location>
</feature>
<dbReference type="GO" id="GO:0034626">
    <property type="term" value="P:fatty acid elongation, polyunsaturated fatty acid"/>
    <property type="evidence" value="ECO:0007669"/>
    <property type="project" value="TreeGrafter"/>
</dbReference>
<feature type="transmembrane region" description="Helical" evidence="10">
    <location>
        <begin position="61"/>
        <end position="78"/>
    </location>
</feature>
<keyword evidence="4 10" id="KW-0812">Transmembrane</keyword>
<evidence type="ECO:0000256" key="6">
    <source>
        <dbReference type="ARBA" id="ARBA00022989"/>
    </source>
</evidence>
<dbReference type="EMBL" id="JAWDEY010000031">
    <property type="protein sequence ID" value="KAK6588655.1"/>
    <property type="molecule type" value="Genomic_DNA"/>
</dbReference>
<evidence type="ECO:0000256" key="9">
    <source>
        <dbReference type="ARBA" id="ARBA00023160"/>
    </source>
</evidence>
<dbReference type="GO" id="GO:0009922">
    <property type="term" value="F:fatty acid elongase activity"/>
    <property type="evidence" value="ECO:0007669"/>
    <property type="project" value="InterPro"/>
</dbReference>
<feature type="transmembrane region" description="Helical" evidence="10">
    <location>
        <begin position="280"/>
        <end position="299"/>
    </location>
</feature>
<protein>
    <recommendedName>
        <fullName evidence="10">Elongation of fatty acids protein</fullName>
        <ecNumber evidence="10">2.3.1.-</ecNumber>
    </recommendedName>
</protein>
<dbReference type="InterPro" id="IPR030457">
    <property type="entry name" value="ELO_CS"/>
</dbReference>
<feature type="transmembrane region" description="Helical" evidence="10">
    <location>
        <begin position="195"/>
        <end position="215"/>
    </location>
</feature>
<comment type="caution">
    <text evidence="11">The sequence shown here is derived from an EMBL/GenBank/DDBJ whole genome shotgun (WGS) entry which is preliminary data.</text>
</comment>